<organism evidence="2 3">
    <name type="scientific">Brevibacillus borstelensis AK1</name>
    <dbReference type="NCBI Taxonomy" id="1300222"/>
    <lineage>
        <taxon>Bacteria</taxon>
        <taxon>Bacillati</taxon>
        <taxon>Bacillota</taxon>
        <taxon>Bacilli</taxon>
        <taxon>Bacillales</taxon>
        <taxon>Paenibacillaceae</taxon>
        <taxon>Brevibacillus</taxon>
    </lineage>
</organism>
<dbReference type="OrthoDB" id="2468259at2"/>
<keyword evidence="3" id="KW-1185">Reference proteome</keyword>
<dbReference type="AlphaFoldDB" id="M8EDF1"/>
<protein>
    <recommendedName>
        <fullName evidence="1">DUF3846 domain-containing protein</fullName>
    </recommendedName>
</protein>
<dbReference type="RefSeq" id="WP_003386994.1">
    <property type="nucleotide sequence ID" value="NZ_APBN01000002.1"/>
</dbReference>
<gene>
    <name evidence="2" type="ORF">I532_05865</name>
</gene>
<name>M8EDF1_9BACL</name>
<reference evidence="2 3" key="1">
    <citation type="submission" date="2013-03" db="EMBL/GenBank/DDBJ databases">
        <title>Assembly of a new bacterial strain Brevibacillus borstelensis AK1.</title>
        <authorList>
            <person name="Rajan I."/>
            <person name="PoliReddy D."/>
            <person name="Sugumar T."/>
            <person name="Rathinam K."/>
            <person name="Alqarawi S."/>
            <person name="Khalil A.B."/>
            <person name="Sivakumar N."/>
        </authorList>
    </citation>
    <scope>NUCLEOTIDE SEQUENCE [LARGE SCALE GENOMIC DNA]</scope>
    <source>
        <strain evidence="2 3">AK1</strain>
    </source>
</reference>
<dbReference type="EMBL" id="APBN01000002">
    <property type="protein sequence ID" value="EMT53515.1"/>
    <property type="molecule type" value="Genomic_DNA"/>
</dbReference>
<dbReference type="GeneID" id="89500020"/>
<accession>M8EDF1</accession>
<dbReference type="Pfam" id="PF12957">
    <property type="entry name" value="DUF3846"/>
    <property type="match status" value="1"/>
</dbReference>
<sequence>MITVLIKHPHEDVAPIQIKDTDDVTRLVGGDFEVLADDRLDGVSLLVNEDLRGVAANNFPVTTDGFLDWVYGPCVFVKADGTSLTDEDMEKIRKYLASHV</sequence>
<evidence type="ECO:0000313" key="3">
    <source>
        <dbReference type="Proteomes" id="UP000012081"/>
    </source>
</evidence>
<comment type="caution">
    <text evidence="2">The sequence shown here is derived from an EMBL/GenBank/DDBJ whole genome shotgun (WGS) entry which is preliminary data.</text>
</comment>
<dbReference type="PATRIC" id="fig|1300222.3.peg.1203"/>
<proteinExistence type="predicted"/>
<feature type="domain" description="DUF3846" evidence="1">
    <location>
        <begin position="2"/>
        <end position="96"/>
    </location>
</feature>
<evidence type="ECO:0000313" key="2">
    <source>
        <dbReference type="EMBL" id="EMT53515.1"/>
    </source>
</evidence>
<evidence type="ECO:0000259" key="1">
    <source>
        <dbReference type="Pfam" id="PF12957"/>
    </source>
</evidence>
<dbReference type="InterPro" id="IPR024559">
    <property type="entry name" value="DUF3846"/>
</dbReference>
<dbReference type="Proteomes" id="UP000012081">
    <property type="component" value="Unassembled WGS sequence"/>
</dbReference>